<feature type="transmembrane region" description="Helical" evidence="6">
    <location>
        <begin position="35"/>
        <end position="54"/>
    </location>
</feature>
<dbReference type="EMBL" id="NVQC01000018">
    <property type="protein sequence ID" value="PTL36058.1"/>
    <property type="molecule type" value="Genomic_DNA"/>
</dbReference>
<accession>A0A2T4TY76</accession>
<dbReference type="PRINTS" id="PR00727">
    <property type="entry name" value="LEADERPTASE"/>
</dbReference>
<evidence type="ECO:0000256" key="7">
    <source>
        <dbReference type="SAM" id="MobiDB-lite"/>
    </source>
</evidence>
<dbReference type="GO" id="GO:0016020">
    <property type="term" value="C:membrane"/>
    <property type="evidence" value="ECO:0007669"/>
    <property type="project" value="UniProtKB-SubCell"/>
</dbReference>
<feature type="region of interest" description="Disordered" evidence="7">
    <location>
        <begin position="1"/>
        <end position="26"/>
    </location>
</feature>
<evidence type="ECO:0000259" key="8">
    <source>
        <dbReference type="Pfam" id="PF10502"/>
    </source>
</evidence>
<dbReference type="Gene3D" id="2.10.109.10">
    <property type="entry name" value="Umud Fragment, subunit A"/>
    <property type="match status" value="1"/>
</dbReference>
<dbReference type="Proteomes" id="UP000241436">
    <property type="component" value="Unassembled WGS sequence"/>
</dbReference>
<reference evidence="9 10" key="1">
    <citation type="submission" date="2017-09" db="EMBL/GenBank/DDBJ databases">
        <title>Bloom of a denitrifying methanotroph, Candidatus Methylomirabilis limnetica, in a deep stratified lake.</title>
        <authorList>
            <person name="Graf J.S."/>
            <person name="Marchant H.K."/>
            <person name="Tienken D."/>
            <person name="Hach P.F."/>
            <person name="Brand A."/>
            <person name="Schubert C.J."/>
            <person name="Kuypers M.M."/>
            <person name="Milucka J."/>
        </authorList>
    </citation>
    <scope>NUCLEOTIDE SEQUENCE [LARGE SCALE GENOMIC DNA]</scope>
    <source>
        <strain evidence="9 10">Zug</strain>
    </source>
</reference>
<organism evidence="9 10">
    <name type="scientific">Candidatus Methylomirabilis limnetica</name>
    <dbReference type="NCBI Taxonomy" id="2033718"/>
    <lineage>
        <taxon>Bacteria</taxon>
        <taxon>Candidatus Methylomirabilota</taxon>
        <taxon>Candidatus Methylomirabilia</taxon>
        <taxon>Candidatus Methylomirabilales</taxon>
        <taxon>Candidatus Methylomirabilaceae</taxon>
        <taxon>Candidatus Methylomirabilis</taxon>
    </lineage>
</organism>
<dbReference type="InterPro" id="IPR019757">
    <property type="entry name" value="Pept_S26A_signal_pept_1_Lys-AS"/>
</dbReference>
<dbReference type="NCBIfam" id="TIGR02227">
    <property type="entry name" value="sigpep_I_bact"/>
    <property type="match status" value="1"/>
</dbReference>
<feature type="domain" description="Peptidase S26" evidence="8">
    <location>
        <begin position="30"/>
        <end position="193"/>
    </location>
</feature>
<evidence type="ECO:0000313" key="10">
    <source>
        <dbReference type="Proteomes" id="UP000241436"/>
    </source>
</evidence>
<keyword evidence="6" id="KW-0472">Membrane</keyword>
<evidence type="ECO:0000256" key="6">
    <source>
        <dbReference type="RuleBase" id="RU362042"/>
    </source>
</evidence>
<dbReference type="InterPro" id="IPR000223">
    <property type="entry name" value="Pept_S26A_signal_pept_1"/>
</dbReference>
<dbReference type="GO" id="GO:0009003">
    <property type="term" value="F:signal peptidase activity"/>
    <property type="evidence" value="ECO:0007669"/>
    <property type="project" value="UniProtKB-EC"/>
</dbReference>
<dbReference type="InterPro" id="IPR019758">
    <property type="entry name" value="Pept_S26A_signal_pept_1_CS"/>
</dbReference>
<evidence type="ECO:0000313" key="9">
    <source>
        <dbReference type="EMBL" id="PTL36058.1"/>
    </source>
</evidence>
<evidence type="ECO:0000256" key="5">
    <source>
        <dbReference type="PIRSR" id="PIRSR600223-1"/>
    </source>
</evidence>
<keyword evidence="6" id="KW-0812">Transmembrane</keyword>
<dbReference type="AlphaFoldDB" id="A0A2T4TY76"/>
<feature type="compositionally biased region" description="Basic and acidic residues" evidence="7">
    <location>
        <begin position="1"/>
        <end position="15"/>
    </location>
</feature>
<keyword evidence="4 6" id="KW-0378">Hydrolase</keyword>
<evidence type="ECO:0000256" key="2">
    <source>
        <dbReference type="ARBA" id="ARBA00009370"/>
    </source>
</evidence>
<feature type="active site" evidence="5">
    <location>
        <position position="60"/>
    </location>
</feature>
<dbReference type="GO" id="GO:0004252">
    <property type="term" value="F:serine-type endopeptidase activity"/>
    <property type="evidence" value="ECO:0007669"/>
    <property type="project" value="InterPro"/>
</dbReference>
<dbReference type="GO" id="GO:0006465">
    <property type="term" value="P:signal peptide processing"/>
    <property type="evidence" value="ECO:0007669"/>
    <property type="project" value="InterPro"/>
</dbReference>
<dbReference type="PROSITE" id="PS00760">
    <property type="entry name" value="SPASE_I_2"/>
    <property type="match status" value="1"/>
</dbReference>
<feature type="active site" evidence="5">
    <location>
        <position position="103"/>
    </location>
</feature>
<dbReference type="PANTHER" id="PTHR43390:SF1">
    <property type="entry name" value="CHLOROPLAST PROCESSING PEPTIDASE"/>
    <property type="match status" value="1"/>
</dbReference>
<dbReference type="PANTHER" id="PTHR43390">
    <property type="entry name" value="SIGNAL PEPTIDASE I"/>
    <property type="match status" value="1"/>
</dbReference>
<dbReference type="EC" id="3.4.21.89" evidence="3 6"/>
<dbReference type="RefSeq" id="WP_107562041.1">
    <property type="nucleotide sequence ID" value="NZ_NVQC01000018.1"/>
</dbReference>
<comment type="catalytic activity">
    <reaction evidence="1 6">
        <text>Cleavage of hydrophobic, N-terminal signal or leader sequences from secreted and periplasmic proteins.</text>
        <dbReference type="EC" id="3.4.21.89"/>
    </reaction>
</comment>
<keyword evidence="6" id="KW-1133">Transmembrane helix</keyword>
<sequence length="212" mass="24705">MTRQTMDETTKKDQEPTSQPGAKPEKSVIRQYSEAVIIAIILALVIRSFIIQAFKIPSGSMLQTLQIGDHIMVNKFLYWFTDTQHGDIIVFKYPQDEERDFIKRAVALPGDKMEIRGKQVYINDKPIAEPYAVHLDPDIIEKSSSPRDNFGPVVVAPGQLFMMGDNRDYSMDSRFWGFLDMKKIKGKAFIIYWSWDHERFRPRWERIGMLVR</sequence>
<dbReference type="Pfam" id="PF10502">
    <property type="entry name" value="Peptidase_S26"/>
    <property type="match status" value="1"/>
</dbReference>
<keyword evidence="10" id="KW-1185">Reference proteome</keyword>
<dbReference type="PROSITE" id="PS00761">
    <property type="entry name" value="SPASE_I_3"/>
    <property type="match status" value="1"/>
</dbReference>
<proteinExistence type="inferred from homology"/>
<dbReference type="InterPro" id="IPR019533">
    <property type="entry name" value="Peptidase_S26"/>
</dbReference>
<protein>
    <recommendedName>
        <fullName evidence="3 6">Signal peptidase I</fullName>
        <ecNumber evidence="3 6">3.4.21.89</ecNumber>
    </recommendedName>
</protein>
<evidence type="ECO:0000256" key="1">
    <source>
        <dbReference type="ARBA" id="ARBA00000677"/>
    </source>
</evidence>
<reference evidence="10" key="2">
    <citation type="journal article" date="2018" name="Environ. Microbiol.">
        <title>Bloom of a denitrifying methanotroph, 'Candidatus Methylomirabilis limnetica', in a deep stratified lake.</title>
        <authorList>
            <person name="Graf J.S."/>
            <person name="Mayr M.J."/>
            <person name="Marchant H.K."/>
            <person name="Tienken D."/>
            <person name="Hach P.F."/>
            <person name="Brand A."/>
            <person name="Schubert C.J."/>
            <person name="Kuypers M.M."/>
            <person name="Milucka J."/>
        </authorList>
    </citation>
    <scope>NUCLEOTIDE SEQUENCE [LARGE SCALE GENOMIC DNA]</scope>
    <source>
        <strain evidence="10">Zug</strain>
    </source>
</reference>
<comment type="subcellular location">
    <subcellularLocation>
        <location evidence="6">Membrane</location>
        <topology evidence="6">Single-pass type II membrane protein</topology>
    </subcellularLocation>
</comment>
<dbReference type="InterPro" id="IPR036286">
    <property type="entry name" value="LexA/Signal_pep-like_sf"/>
</dbReference>
<dbReference type="SUPFAM" id="SSF51306">
    <property type="entry name" value="LexA/Signal peptidase"/>
    <property type="match status" value="1"/>
</dbReference>
<name>A0A2T4TY76_9BACT</name>
<gene>
    <name evidence="9" type="primary">lepB</name>
    <name evidence="9" type="ORF">CLG94_06400</name>
</gene>
<comment type="similarity">
    <text evidence="2 6">Belongs to the peptidase S26 family.</text>
</comment>
<evidence type="ECO:0000256" key="3">
    <source>
        <dbReference type="ARBA" id="ARBA00013208"/>
    </source>
</evidence>
<comment type="caution">
    <text evidence="9">The sequence shown here is derived from an EMBL/GenBank/DDBJ whole genome shotgun (WGS) entry which is preliminary data.</text>
</comment>
<keyword evidence="6" id="KW-0645">Protease</keyword>
<evidence type="ECO:0000256" key="4">
    <source>
        <dbReference type="ARBA" id="ARBA00022801"/>
    </source>
</evidence>
<dbReference type="CDD" id="cd06530">
    <property type="entry name" value="S26_SPase_I"/>
    <property type="match status" value="1"/>
</dbReference>